<dbReference type="InterPro" id="IPR037066">
    <property type="entry name" value="Plug_dom_sf"/>
</dbReference>
<evidence type="ECO:0000256" key="8">
    <source>
        <dbReference type="SAM" id="SignalP"/>
    </source>
</evidence>
<dbReference type="Pfam" id="PF00593">
    <property type="entry name" value="TonB_dep_Rec_b-barrel"/>
    <property type="match status" value="1"/>
</dbReference>
<evidence type="ECO:0000259" key="10">
    <source>
        <dbReference type="Pfam" id="PF07715"/>
    </source>
</evidence>
<dbReference type="InterPro" id="IPR010917">
    <property type="entry name" value="TonB_rcpt_CS"/>
</dbReference>
<reference evidence="11 12" key="1">
    <citation type="submission" date="2021-12" db="EMBL/GenBank/DDBJ databases">
        <title>Genome seq of p7.</title>
        <authorList>
            <person name="Seo T."/>
        </authorList>
    </citation>
    <scope>NUCLEOTIDE SEQUENCE [LARGE SCALE GENOMIC DNA]</scope>
    <source>
        <strain evidence="11 12">P7</strain>
    </source>
</reference>
<dbReference type="InterPro" id="IPR010104">
    <property type="entry name" value="TonB_rcpt_bac"/>
</dbReference>
<keyword evidence="11" id="KW-0675">Receptor</keyword>
<evidence type="ECO:0000256" key="4">
    <source>
        <dbReference type="ARBA" id="ARBA00023077"/>
    </source>
</evidence>
<gene>
    <name evidence="11" type="ORF">LXT12_06810</name>
</gene>
<feature type="chain" id="PRO_5045955353" evidence="8">
    <location>
        <begin position="30"/>
        <end position="945"/>
    </location>
</feature>
<evidence type="ECO:0000259" key="9">
    <source>
        <dbReference type="Pfam" id="PF00593"/>
    </source>
</evidence>
<evidence type="ECO:0000256" key="3">
    <source>
        <dbReference type="ARBA" id="ARBA00022729"/>
    </source>
</evidence>
<dbReference type="PANTHER" id="PTHR40980">
    <property type="entry name" value="PLUG DOMAIN-CONTAINING PROTEIN"/>
    <property type="match status" value="1"/>
</dbReference>
<evidence type="ECO:0000256" key="6">
    <source>
        <dbReference type="ARBA" id="ARBA00023237"/>
    </source>
</evidence>
<evidence type="ECO:0000256" key="5">
    <source>
        <dbReference type="ARBA" id="ARBA00023136"/>
    </source>
</evidence>
<dbReference type="Proteomes" id="UP001201463">
    <property type="component" value="Unassembled WGS sequence"/>
</dbReference>
<keyword evidence="6" id="KW-0998">Cell outer membrane</keyword>
<comment type="similarity">
    <text evidence="2 7">Belongs to the TonB-dependent receptor family.</text>
</comment>
<dbReference type="InterPro" id="IPR036942">
    <property type="entry name" value="Beta-barrel_TonB_sf"/>
</dbReference>
<accession>A0ABS8XDD5</accession>
<dbReference type="RefSeq" id="WP_233390668.1">
    <property type="nucleotide sequence ID" value="NZ_JAJTWT010000002.1"/>
</dbReference>
<keyword evidence="12" id="KW-1185">Reference proteome</keyword>
<dbReference type="Gene3D" id="2.170.130.10">
    <property type="entry name" value="TonB-dependent receptor, plug domain"/>
    <property type="match status" value="1"/>
</dbReference>
<dbReference type="PROSITE" id="PS01156">
    <property type="entry name" value="TONB_DEPENDENT_REC_2"/>
    <property type="match status" value="1"/>
</dbReference>
<dbReference type="NCBIfam" id="TIGR01782">
    <property type="entry name" value="TonB-Xanth-Caul"/>
    <property type="match status" value="1"/>
</dbReference>
<evidence type="ECO:0000313" key="12">
    <source>
        <dbReference type="Proteomes" id="UP001201463"/>
    </source>
</evidence>
<dbReference type="EMBL" id="JAJTWT010000002">
    <property type="protein sequence ID" value="MCE4536958.1"/>
    <property type="molecule type" value="Genomic_DNA"/>
</dbReference>
<dbReference type="Gene3D" id="2.40.170.20">
    <property type="entry name" value="TonB-dependent receptor, beta-barrel domain"/>
    <property type="match status" value="1"/>
</dbReference>
<keyword evidence="5 7" id="KW-0472">Membrane</keyword>
<dbReference type="InterPro" id="IPR000531">
    <property type="entry name" value="Beta-barrel_TonB"/>
</dbReference>
<feature type="signal peptide" evidence="8">
    <location>
        <begin position="1"/>
        <end position="29"/>
    </location>
</feature>
<comment type="subcellular location">
    <subcellularLocation>
        <location evidence="1 7">Cell outer membrane</location>
    </subcellularLocation>
</comment>
<proteinExistence type="inferred from homology"/>
<name>A0ABS8XDD5_9BURK</name>
<feature type="domain" description="TonB-dependent receptor-like beta-barrel" evidence="9">
    <location>
        <begin position="466"/>
        <end position="912"/>
    </location>
</feature>
<dbReference type="InterPro" id="IPR012910">
    <property type="entry name" value="Plug_dom"/>
</dbReference>
<protein>
    <submittedName>
        <fullName evidence="11">TonB-dependent receptor</fullName>
    </submittedName>
</protein>
<evidence type="ECO:0000256" key="7">
    <source>
        <dbReference type="RuleBase" id="RU003357"/>
    </source>
</evidence>
<evidence type="ECO:0000256" key="1">
    <source>
        <dbReference type="ARBA" id="ARBA00004442"/>
    </source>
</evidence>
<dbReference type="SUPFAM" id="SSF56935">
    <property type="entry name" value="Porins"/>
    <property type="match status" value="1"/>
</dbReference>
<keyword evidence="4 7" id="KW-0798">TonB box</keyword>
<keyword evidence="3 8" id="KW-0732">Signal</keyword>
<organism evidence="11 12">
    <name type="scientific">Pelomonas caseinilytica</name>
    <dbReference type="NCBI Taxonomy" id="2906763"/>
    <lineage>
        <taxon>Bacteria</taxon>
        <taxon>Pseudomonadati</taxon>
        <taxon>Pseudomonadota</taxon>
        <taxon>Betaproteobacteria</taxon>
        <taxon>Burkholderiales</taxon>
        <taxon>Sphaerotilaceae</taxon>
        <taxon>Roseateles</taxon>
    </lineage>
</organism>
<evidence type="ECO:0000313" key="11">
    <source>
        <dbReference type="EMBL" id="MCE4536958.1"/>
    </source>
</evidence>
<feature type="domain" description="TonB-dependent receptor plug" evidence="10">
    <location>
        <begin position="55"/>
        <end position="174"/>
    </location>
</feature>
<sequence>MRAPSLHAVATAVGLLALHAAATAQQATASDDKQQLEAVVVTGIRASLEKSMTAKRNANTNVEVISAEDVGKMPDKNIADAISRVSGVNVQYGGANAMDEAERVAIRGTPPSLNLVTINGHAVSAGDWHVGDQSAGNAVSSRSVGFGLLPSELIGQTVVYKNQRADLTEGGLAGSVDVLLRKPLDMRAGFSGEAALGAVYADLPGKTDPQASVLLAWKSPDKRFGVIAQAFKEDRSLRRDGQETFSYTALTNAQALSLTGGDATAAAGLVGKRLPNQFNATMFEGARKRSGGFLSLQWRPTEQLDMTLSGFSSELKAVNYNSSGFLTLNNLMAGGWRLSNAIVDGDVITAGKLSRPAGSTTNALGLEYDHFLRDGARSTSKFYDLDLKYAVSPALTLTGRAGSTEGAGYTTRQPNIVLAVVNPNVAWQMNRTRPTDWSISDASGKAIDLSNIASYQLMNANLPAITSMDKENYVHADGEWKLGDGLFSSLKFGLRSATHKRNVDVVTSRWTLQDAPGATAPFTTAITGGALINQTAYPMPVPNPATALPGDYASGLDGTFPRNLLRFDQGQLAAFADKYQYWDPVAGKQWNSGYGLKETSNALYAMGEFDADALSGNVGLRAVRTQVDTTSYTQLPSNICPALATCNVNGAIVGSRFGTFVPAYTSTKHTAWLPSLNLRWDIDRQLVARASLSRSLGRPNYNELAGALTINSNTLIASMGNPLLKPITANNGDLSLAWYFAPRASLSGSVFTQRLSNYVKPVTEVATLEDPSAPGTTRQYTLTKRIGLDARLTGAEVALEMPVGNGFGFSSNATYVSSRDADGQPMLGSSKWTYNVVGYYENDRFNARLAWNWRDDYAYTVIGDGSGTTKQDLKGNYLINGLHYFKGYGALALSLGYKFTDQVSVTFDANNLNNPVRHTYMLTENAPANWYESGRQYYVNLRMKF</sequence>
<evidence type="ECO:0000256" key="2">
    <source>
        <dbReference type="ARBA" id="ARBA00009810"/>
    </source>
</evidence>
<dbReference type="PANTHER" id="PTHR40980:SF3">
    <property type="entry name" value="TONB-DEPENDENT RECEPTOR-LIKE BETA-BARREL DOMAIN-CONTAINING PROTEIN"/>
    <property type="match status" value="1"/>
</dbReference>
<dbReference type="Pfam" id="PF07715">
    <property type="entry name" value="Plug"/>
    <property type="match status" value="1"/>
</dbReference>
<comment type="caution">
    <text evidence="11">The sequence shown here is derived from an EMBL/GenBank/DDBJ whole genome shotgun (WGS) entry which is preliminary data.</text>
</comment>